<gene>
    <name evidence="1" type="ORF">PCON_09008</name>
</gene>
<sequence length="68" mass="7421">MIWSGTSRWGNRMTLSALPKLSNSDYSVFQSSLISAPIGSPQPLGFLELSEITLCMRAALYRLSGGRV</sequence>
<protein>
    <submittedName>
        <fullName evidence="1">Uncharacterized protein</fullName>
    </submittedName>
</protein>
<dbReference type="Proteomes" id="UP000018144">
    <property type="component" value="Unassembled WGS sequence"/>
</dbReference>
<keyword evidence="2" id="KW-1185">Reference proteome</keyword>
<dbReference type="EMBL" id="HF935464">
    <property type="protein sequence ID" value="CCX30669.1"/>
    <property type="molecule type" value="Genomic_DNA"/>
</dbReference>
<evidence type="ECO:0000313" key="2">
    <source>
        <dbReference type="Proteomes" id="UP000018144"/>
    </source>
</evidence>
<organism evidence="1 2">
    <name type="scientific">Pyronema omphalodes (strain CBS 100304)</name>
    <name type="common">Pyronema confluens</name>
    <dbReference type="NCBI Taxonomy" id="1076935"/>
    <lineage>
        <taxon>Eukaryota</taxon>
        <taxon>Fungi</taxon>
        <taxon>Dikarya</taxon>
        <taxon>Ascomycota</taxon>
        <taxon>Pezizomycotina</taxon>
        <taxon>Pezizomycetes</taxon>
        <taxon>Pezizales</taxon>
        <taxon>Pyronemataceae</taxon>
        <taxon>Pyronema</taxon>
    </lineage>
</organism>
<name>U4LEW7_PYROM</name>
<evidence type="ECO:0000313" key="1">
    <source>
        <dbReference type="EMBL" id="CCX30669.1"/>
    </source>
</evidence>
<dbReference type="AlphaFoldDB" id="U4LEW7"/>
<accession>U4LEW7</accession>
<reference evidence="1 2" key="1">
    <citation type="journal article" date="2013" name="PLoS Genet.">
        <title>The genome and development-dependent transcriptomes of Pyronema confluens: a window into fungal evolution.</title>
        <authorList>
            <person name="Traeger S."/>
            <person name="Altegoer F."/>
            <person name="Freitag M."/>
            <person name="Gabaldon T."/>
            <person name="Kempken F."/>
            <person name="Kumar A."/>
            <person name="Marcet-Houben M."/>
            <person name="Poggeler S."/>
            <person name="Stajich J.E."/>
            <person name="Nowrousian M."/>
        </authorList>
    </citation>
    <scope>NUCLEOTIDE SEQUENCE [LARGE SCALE GENOMIC DNA]</scope>
    <source>
        <strain evidence="2">CBS 100304</strain>
        <tissue evidence="1">Vegetative mycelium</tissue>
    </source>
</reference>
<proteinExistence type="predicted"/>